<dbReference type="AlphaFoldDB" id="A0A916NK80"/>
<organism evidence="8 9">
    <name type="scientific">Dyadobacter helix</name>
    <dbReference type="NCBI Taxonomy" id="2822344"/>
    <lineage>
        <taxon>Bacteria</taxon>
        <taxon>Pseudomonadati</taxon>
        <taxon>Bacteroidota</taxon>
        <taxon>Cytophagia</taxon>
        <taxon>Cytophagales</taxon>
        <taxon>Spirosomataceae</taxon>
        <taxon>Dyadobacter</taxon>
    </lineage>
</organism>
<accession>A0A916NK80</accession>
<dbReference type="EMBL" id="CAJRAF010000001">
    <property type="protein sequence ID" value="CAG4993332.1"/>
    <property type="molecule type" value="Genomic_DNA"/>
</dbReference>
<comment type="caution">
    <text evidence="8">The sequence shown here is derived from an EMBL/GenBank/DDBJ whole genome shotgun (WGS) entry which is preliminary data.</text>
</comment>
<evidence type="ECO:0000256" key="5">
    <source>
        <dbReference type="ARBA" id="ARBA00023163"/>
    </source>
</evidence>
<evidence type="ECO:0000259" key="6">
    <source>
        <dbReference type="Pfam" id="PF04542"/>
    </source>
</evidence>
<dbReference type="SUPFAM" id="SSF88946">
    <property type="entry name" value="Sigma2 domain of RNA polymerase sigma factors"/>
    <property type="match status" value="1"/>
</dbReference>
<reference evidence="8" key="1">
    <citation type="submission" date="2021-04" db="EMBL/GenBank/DDBJ databases">
        <authorList>
            <person name="Rodrigo-Torres L."/>
            <person name="Arahal R. D."/>
            <person name="Lucena T."/>
        </authorList>
    </citation>
    <scope>NUCLEOTIDE SEQUENCE</scope>
    <source>
        <strain evidence="8">CECT 9275</strain>
    </source>
</reference>
<proteinExistence type="inferred from homology"/>
<keyword evidence="9" id="KW-1185">Reference proteome</keyword>
<dbReference type="Proteomes" id="UP000680038">
    <property type="component" value="Unassembled WGS sequence"/>
</dbReference>
<dbReference type="InterPro" id="IPR007630">
    <property type="entry name" value="RNA_pol_sigma70_r4"/>
</dbReference>
<name>A0A916NK80_9BACT</name>
<evidence type="ECO:0000313" key="9">
    <source>
        <dbReference type="Proteomes" id="UP000680038"/>
    </source>
</evidence>
<evidence type="ECO:0000313" key="8">
    <source>
        <dbReference type="EMBL" id="CAG4993332.1"/>
    </source>
</evidence>
<evidence type="ECO:0000256" key="2">
    <source>
        <dbReference type="ARBA" id="ARBA00023015"/>
    </source>
</evidence>
<dbReference type="InterPro" id="IPR013324">
    <property type="entry name" value="RNA_pol_sigma_r3/r4-like"/>
</dbReference>
<dbReference type="RefSeq" id="WP_215237837.1">
    <property type="nucleotide sequence ID" value="NZ_CAJRAF010000001.1"/>
</dbReference>
<dbReference type="InterPro" id="IPR014284">
    <property type="entry name" value="RNA_pol_sigma-70_dom"/>
</dbReference>
<keyword evidence="4" id="KW-0238">DNA-binding</keyword>
<dbReference type="Gene3D" id="1.10.1740.10">
    <property type="match status" value="1"/>
</dbReference>
<sequence length="185" mass="22024">MALFNEELLLINVSQGNRESFSEIYNMYFSDIHKYVFKFVKADDYTDDLCQEIFMKVWENREKLPKIIHFRAYIFTIAKNQVYDFLRYTSRDERVRVQIQNGIRLTANSTEDTFQSEEYMSHVQAVLDSMGRSQEVFTLCREMNQTYDQAAETLGISRNAVKRHMIKTMKYLKHSARKNFGLSFN</sequence>
<dbReference type="GO" id="GO:0016987">
    <property type="term" value="F:sigma factor activity"/>
    <property type="evidence" value="ECO:0007669"/>
    <property type="project" value="UniProtKB-KW"/>
</dbReference>
<keyword evidence="3" id="KW-0731">Sigma factor</keyword>
<dbReference type="NCBIfam" id="TIGR02937">
    <property type="entry name" value="sigma70-ECF"/>
    <property type="match status" value="1"/>
</dbReference>
<dbReference type="PANTHER" id="PTHR43133">
    <property type="entry name" value="RNA POLYMERASE ECF-TYPE SIGMA FACTO"/>
    <property type="match status" value="1"/>
</dbReference>
<evidence type="ECO:0000256" key="3">
    <source>
        <dbReference type="ARBA" id="ARBA00023082"/>
    </source>
</evidence>
<evidence type="ECO:0008006" key="10">
    <source>
        <dbReference type="Google" id="ProtNLM"/>
    </source>
</evidence>
<feature type="domain" description="RNA polymerase sigma-70 region 2" evidence="6">
    <location>
        <begin position="25"/>
        <end position="91"/>
    </location>
</feature>
<evidence type="ECO:0000256" key="4">
    <source>
        <dbReference type="ARBA" id="ARBA00023125"/>
    </source>
</evidence>
<dbReference type="Gene3D" id="1.10.10.10">
    <property type="entry name" value="Winged helix-like DNA-binding domain superfamily/Winged helix DNA-binding domain"/>
    <property type="match status" value="1"/>
</dbReference>
<protein>
    <recommendedName>
        <fullName evidence="10">RNA polymerase sigma-70 factor, ECF subfamily</fullName>
    </recommendedName>
</protein>
<dbReference type="InterPro" id="IPR036388">
    <property type="entry name" value="WH-like_DNA-bd_sf"/>
</dbReference>
<keyword evidence="2" id="KW-0805">Transcription regulation</keyword>
<dbReference type="SUPFAM" id="SSF88659">
    <property type="entry name" value="Sigma3 and sigma4 domains of RNA polymerase sigma factors"/>
    <property type="match status" value="1"/>
</dbReference>
<comment type="similarity">
    <text evidence="1">Belongs to the sigma-70 factor family. ECF subfamily.</text>
</comment>
<evidence type="ECO:0000259" key="7">
    <source>
        <dbReference type="Pfam" id="PF04545"/>
    </source>
</evidence>
<evidence type="ECO:0000256" key="1">
    <source>
        <dbReference type="ARBA" id="ARBA00010641"/>
    </source>
</evidence>
<dbReference type="InterPro" id="IPR039425">
    <property type="entry name" value="RNA_pol_sigma-70-like"/>
</dbReference>
<dbReference type="Pfam" id="PF04545">
    <property type="entry name" value="Sigma70_r4"/>
    <property type="match status" value="1"/>
</dbReference>
<dbReference type="Pfam" id="PF04542">
    <property type="entry name" value="Sigma70_r2"/>
    <property type="match status" value="1"/>
</dbReference>
<dbReference type="GO" id="GO:0006352">
    <property type="term" value="P:DNA-templated transcription initiation"/>
    <property type="evidence" value="ECO:0007669"/>
    <property type="project" value="InterPro"/>
</dbReference>
<dbReference type="InterPro" id="IPR007627">
    <property type="entry name" value="RNA_pol_sigma70_r2"/>
</dbReference>
<dbReference type="InterPro" id="IPR013325">
    <property type="entry name" value="RNA_pol_sigma_r2"/>
</dbReference>
<gene>
    <name evidence="8" type="ORF">DYBT9275_01151</name>
</gene>
<keyword evidence="5" id="KW-0804">Transcription</keyword>
<dbReference type="PANTHER" id="PTHR43133:SF46">
    <property type="entry name" value="RNA POLYMERASE SIGMA-70 FACTOR ECF SUBFAMILY"/>
    <property type="match status" value="1"/>
</dbReference>
<feature type="domain" description="RNA polymerase sigma-70 region 4" evidence="7">
    <location>
        <begin position="132"/>
        <end position="174"/>
    </location>
</feature>
<dbReference type="GO" id="GO:0003677">
    <property type="term" value="F:DNA binding"/>
    <property type="evidence" value="ECO:0007669"/>
    <property type="project" value="UniProtKB-KW"/>
</dbReference>